<dbReference type="EMBL" id="CP003179">
    <property type="protein sequence ID" value="AEW05797.1"/>
    <property type="molecule type" value="Genomic_DNA"/>
</dbReference>
<dbReference type="AlphaFoldDB" id="G8TUS3"/>
<keyword evidence="3" id="KW-1185">Reference proteome</keyword>
<sequence>MSLPPSIQRLFYRYHADRLDTDRHAAIIIPSVLADGSLEDWDWLFAVYGWNTIAAWIAQSAHRDLLPPPMAAFWTLILLGRSETAPRWGGPRRTVPPDALPDWFPDALR</sequence>
<feature type="domain" description="DUF6922" evidence="1">
    <location>
        <begin position="9"/>
        <end position="54"/>
    </location>
</feature>
<dbReference type="Pfam" id="PF21956">
    <property type="entry name" value="DUF6922"/>
    <property type="match status" value="1"/>
</dbReference>
<reference evidence="2 3" key="2">
    <citation type="journal article" date="2012" name="Stand. Genomic Sci.">
        <title>Complete genome sequence of the moderately thermophilic mineral-sulfide-oxidizing firmicute Sulfobacillus acidophilus type strain (NAL(T)).</title>
        <authorList>
            <person name="Anderson I."/>
            <person name="Chertkov O."/>
            <person name="Chen A."/>
            <person name="Saunders E."/>
            <person name="Lapidus A."/>
            <person name="Nolan M."/>
            <person name="Lucas S."/>
            <person name="Hammon N."/>
            <person name="Deshpande S."/>
            <person name="Cheng J.F."/>
            <person name="Han C."/>
            <person name="Tapia R."/>
            <person name="Goodwin L.A."/>
            <person name="Pitluck S."/>
            <person name="Liolios K."/>
            <person name="Pagani I."/>
            <person name="Ivanova N."/>
            <person name="Mikhailova N."/>
            <person name="Pati A."/>
            <person name="Palaniappan K."/>
            <person name="Land M."/>
            <person name="Pan C."/>
            <person name="Rohde M."/>
            <person name="Pukall R."/>
            <person name="Goker M."/>
            <person name="Detter J.C."/>
            <person name="Woyke T."/>
            <person name="Bristow J."/>
            <person name="Eisen J.A."/>
            <person name="Markowitz V."/>
            <person name="Hugenholtz P."/>
            <person name="Kyrpides N.C."/>
            <person name="Klenk H.P."/>
            <person name="Mavromatis K."/>
        </authorList>
    </citation>
    <scope>NUCLEOTIDE SEQUENCE [LARGE SCALE GENOMIC DNA]</scope>
    <source>
        <strain evidence="3">ATCC 700253 / DSM 10332 / NAL</strain>
    </source>
</reference>
<evidence type="ECO:0000313" key="2">
    <source>
        <dbReference type="EMBL" id="AEW05797.1"/>
    </source>
</evidence>
<dbReference type="InterPro" id="IPR053830">
    <property type="entry name" value="DUF6922"/>
</dbReference>
<reference evidence="3" key="1">
    <citation type="submission" date="2011-12" db="EMBL/GenBank/DDBJ databases">
        <title>The complete genome of chromosome of Sulfobacillus acidophilus DSM 10332.</title>
        <authorList>
            <person name="Lucas S."/>
            <person name="Han J."/>
            <person name="Lapidus A."/>
            <person name="Bruce D."/>
            <person name="Goodwin L."/>
            <person name="Pitluck S."/>
            <person name="Peters L."/>
            <person name="Kyrpides N."/>
            <person name="Mavromatis K."/>
            <person name="Ivanova N."/>
            <person name="Mikhailova N."/>
            <person name="Chertkov O."/>
            <person name="Saunders E."/>
            <person name="Detter J.C."/>
            <person name="Tapia R."/>
            <person name="Han C."/>
            <person name="Land M."/>
            <person name="Hauser L."/>
            <person name="Markowitz V."/>
            <person name="Cheng J.-F."/>
            <person name="Hugenholtz P."/>
            <person name="Woyke T."/>
            <person name="Wu D."/>
            <person name="Pukall R."/>
            <person name="Gehrich-Schroeter G."/>
            <person name="Schneider S."/>
            <person name="Klenk H.-P."/>
            <person name="Eisen J.A."/>
        </authorList>
    </citation>
    <scope>NUCLEOTIDE SEQUENCE [LARGE SCALE GENOMIC DNA]</scope>
    <source>
        <strain evidence="3">ATCC 700253 / DSM 10332 / NAL</strain>
    </source>
</reference>
<accession>G8TUS3</accession>
<dbReference type="KEGG" id="sap:Sulac_2329"/>
<name>G8TUS3_SULAD</name>
<organism evidence="2 3">
    <name type="scientific">Sulfobacillus acidophilus (strain ATCC 700253 / DSM 10332 / NAL)</name>
    <dbReference type="NCBI Taxonomy" id="679936"/>
    <lineage>
        <taxon>Bacteria</taxon>
        <taxon>Bacillati</taxon>
        <taxon>Bacillota</taxon>
        <taxon>Clostridia</taxon>
        <taxon>Eubacteriales</taxon>
        <taxon>Clostridiales Family XVII. Incertae Sedis</taxon>
        <taxon>Sulfobacillus</taxon>
    </lineage>
</organism>
<dbReference type="HOGENOM" id="CLU_2182613_0_0_9"/>
<evidence type="ECO:0000313" key="3">
    <source>
        <dbReference type="Proteomes" id="UP000005439"/>
    </source>
</evidence>
<dbReference type="Proteomes" id="UP000005439">
    <property type="component" value="Chromosome"/>
</dbReference>
<proteinExistence type="predicted"/>
<protein>
    <recommendedName>
        <fullName evidence="1">DUF6922 domain-containing protein</fullName>
    </recommendedName>
</protein>
<gene>
    <name evidence="2" type="ordered locus">Sulac_2329</name>
</gene>
<dbReference type="PATRIC" id="fig|679936.5.peg.2414"/>
<evidence type="ECO:0000259" key="1">
    <source>
        <dbReference type="Pfam" id="PF21956"/>
    </source>
</evidence>